<evidence type="ECO:0000256" key="4">
    <source>
        <dbReference type="SAM" id="Phobius"/>
    </source>
</evidence>
<dbReference type="Gene3D" id="2.40.30.170">
    <property type="match status" value="1"/>
</dbReference>
<dbReference type="AlphaFoldDB" id="A0A498REH7"/>
<evidence type="ECO:0000259" key="6">
    <source>
        <dbReference type="Pfam" id="PF25954"/>
    </source>
</evidence>
<dbReference type="InterPro" id="IPR050465">
    <property type="entry name" value="UPF0194_transport"/>
</dbReference>
<dbReference type="InterPro" id="IPR058792">
    <property type="entry name" value="Beta-barrel_RND_2"/>
</dbReference>
<accession>A0A498REH7</accession>
<evidence type="ECO:0000256" key="2">
    <source>
        <dbReference type="ARBA" id="ARBA00023054"/>
    </source>
</evidence>
<dbReference type="Proteomes" id="UP000277811">
    <property type="component" value="Unassembled WGS sequence"/>
</dbReference>
<keyword evidence="4" id="KW-1133">Transmembrane helix</keyword>
<gene>
    <name evidence="7" type="ORF">LUCI_5189</name>
</gene>
<dbReference type="Pfam" id="PF25881">
    <property type="entry name" value="HH_YBHG"/>
    <property type="match status" value="1"/>
</dbReference>
<organism evidence="7 8">
    <name type="scientific">Lucifera butyrica</name>
    <dbReference type="NCBI Taxonomy" id="1351585"/>
    <lineage>
        <taxon>Bacteria</taxon>
        <taxon>Bacillati</taxon>
        <taxon>Bacillota</taxon>
        <taxon>Negativicutes</taxon>
        <taxon>Veillonellales</taxon>
        <taxon>Veillonellaceae</taxon>
        <taxon>Lucifera</taxon>
    </lineage>
</organism>
<feature type="domain" description="CusB-like beta-barrel" evidence="6">
    <location>
        <begin position="247"/>
        <end position="290"/>
    </location>
</feature>
<dbReference type="PANTHER" id="PTHR32347">
    <property type="entry name" value="EFFLUX SYSTEM COMPONENT YKNX-RELATED"/>
    <property type="match status" value="1"/>
</dbReference>
<feature type="transmembrane region" description="Helical" evidence="4">
    <location>
        <begin position="12"/>
        <end position="33"/>
    </location>
</feature>
<dbReference type="Pfam" id="PF25954">
    <property type="entry name" value="Beta-barrel_RND_2"/>
    <property type="match status" value="1"/>
</dbReference>
<feature type="coiled-coil region" evidence="3">
    <location>
        <begin position="187"/>
        <end position="214"/>
    </location>
</feature>
<sequence>MSETKPKLSKKATFLIISLVLLVFIAGGIWWWYRASRIVSTDDARVKGTIVAISPKEMGRMAKVFVKEGDPVKAGQILAQLEKSDYEVQLENAKAALAAAKANLAKLKAGNRPQEIGQAQASVTQMKADYENAQKNYERGLALYRDGAISSQQRDSLATALSVAKAQYDSARQSYSLSVEGPRTEDISAAEAQVEQAEAAVKNDQLQLDNTDIKAPVDGVIGLKSVEEGEIVVAGQPIFSLANLSDVWVEADIEETYVGKVKAGQPVDFTVDAYPGKTFKGKVLEVGPATGSEYALLPADNAAGNFTKVTQRLPVKIIASPEENGVLKPGMSVIVEIHIR</sequence>
<proteinExistence type="predicted"/>
<evidence type="ECO:0000256" key="1">
    <source>
        <dbReference type="ARBA" id="ARBA00004196"/>
    </source>
</evidence>
<dbReference type="GO" id="GO:0030313">
    <property type="term" value="C:cell envelope"/>
    <property type="evidence" value="ECO:0007669"/>
    <property type="project" value="UniProtKB-SubCell"/>
</dbReference>
<dbReference type="EMBL" id="UPPP01000134">
    <property type="protein sequence ID" value="VBB09891.1"/>
    <property type="molecule type" value="Genomic_DNA"/>
</dbReference>
<dbReference type="RefSeq" id="WP_122630735.1">
    <property type="nucleotide sequence ID" value="NZ_UPPP01000134.1"/>
</dbReference>
<dbReference type="GO" id="GO:0055085">
    <property type="term" value="P:transmembrane transport"/>
    <property type="evidence" value="ECO:0007669"/>
    <property type="project" value="InterPro"/>
</dbReference>
<keyword evidence="8" id="KW-1185">Reference proteome</keyword>
<dbReference type="InterPro" id="IPR059052">
    <property type="entry name" value="HH_YbhG-like"/>
</dbReference>
<keyword evidence="4" id="KW-0472">Membrane</keyword>
<reference evidence="7 8" key="1">
    <citation type="submission" date="2018-06" db="EMBL/GenBank/DDBJ databases">
        <authorList>
            <person name="Strepis N."/>
        </authorList>
    </citation>
    <scope>NUCLEOTIDE SEQUENCE [LARGE SCALE GENOMIC DNA]</scope>
    <source>
        <strain evidence="7">LUCI</strain>
    </source>
</reference>
<evidence type="ECO:0000259" key="5">
    <source>
        <dbReference type="Pfam" id="PF25881"/>
    </source>
</evidence>
<dbReference type="Gene3D" id="2.40.50.100">
    <property type="match status" value="1"/>
</dbReference>
<dbReference type="OrthoDB" id="9778236at2"/>
<protein>
    <submittedName>
        <fullName evidence="7">Rnd efflux pump membrane fusion protein barrel-sandwich domain</fullName>
    </submittedName>
</protein>
<keyword evidence="4" id="KW-0812">Transmembrane</keyword>
<evidence type="ECO:0000313" key="8">
    <source>
        <dbReference type="Proteomes" id="UP000277811"/>
    </source>
</evidence>
<name>A0A498REH7_9FIRM</name>
<dbReference type="SUPFAM" id="SSF111369">
    <property type="entry name" value="HlyD-like secretion proteins"/>
    <property type="match status" value="3"/>
</dbReference>
<evidence type="ECO:0000313" key="7">
    <source>
        <dbReference type="EMBL" id="VBB09891.1"/>
    </source>
</evidence>
<evidence type="ECO:0000256" key="3">
    <source>
        <dbReference type="SAM" id="Coils"/>
    </source>
</evidence>
<feature type="domain" description="YbhG-like alpha-helical hairpin" evidence="5">
    <location>
        <begin position="81"/>
        <end position="210"/>
    </location>
</feature>
<dbReference type="Gene3D" id="1.10.287.470">
    <property type="entry name" value="Helix hairpin bin"/>
    <property type="match status" value="2"/>
</dbReference>
<comment type="subcellular location">
    <subcellularLocation>
        <location evidence="1">Cell envelope</location>
    </subcellularLocation>
</comment>
<keyword evidence="2 3" id="KW-0175">Coiled coil</keyword>
<feature type="coiled-coil region" evidence="3">
    <location>
        <begin position="83"/>
        <end position="136"/>
    </location>
</feature>